<dbReference type="FunFam" id="3.90.550.10:FF:000149">
    <property type="entry name" value="Alpha-1,6-mannosyltransferase subunit"/>
    <property type="match status" value="1"/>
</dbReference>
<dbReference type="OrthoDB" id="205108at2759"/>
<dbReference type="Gene3D" id="3.90.550.10">
    <property type="entry name" value="Spore Coat Polysaccharide Biosynthesis Protein SpsA, Chain A"/>
    <property type="match status" value="1"/>
</dbReference>
<evidence type="ECO:0000256" key="3">
    <source>
        <dbReference type="ARBA" id="ARBA00022679"/>
    </source>
</evidence>
<dbReference type="Proteomes" id="UP000077154">
    <property type="component" value="Unassembled WGS sequence"/>
</dbReference>
<sequence>MHFAFPPRKPSAHSTMFTARASKAPLFRRSRIQFLVLCALGVGTLLFIIAKILGFGGGAPPRTPPVVIITVIDPGSQSKQYIADIKENREQYAKKHGYATFFPTVNDYPIGNSPVSWSKLPAMRHALTNFPYTEYYWFLDQNALIMNPNLKIETHIMNPKRMDALMITDQSIVPPDSVIKTFKHLKGQQIHFSITQDKDGLAPGSFIVRNGDWSKFLLDTWFDPLYRSYNFQKAERHALEHIVQWHPTILSRLSIVPQHIMNSYSRAPTATTGKTDVYKEEDFVINFAGCDTTSQPKCEDEAKPFSKKWRQAFSS</sequence>
<dbReference type="PANTHER" id="PTHR31306">
    <property type="entry name" value="ALPHA-1,6-MANNOSYLTRANSFERASE MNN11-RELATED"/>
    <property type="match status" value="1"/>
</dbReference>
<dbReference type="PANTHER" id="PTHR31306:SF10">
    <property type="entry name" value="ALPHA-1,6-MANNOSYLTRANSFERASE MNN11-RELATED"/>
    <property type="match status" value="1"/>
</dbReference>
<dbReference type="AlphaFoldDB" id="A0A177ABP1"/>
<dbReference type="VEuPathDB" id="FungiDB:GMDG_03250"/>
<proteinExistence type="inferred from homology"/>
<evidence type="ECO:0000256" key="2">
    <source>
        <dbReference type="ARBA" id="ARBA00022676"/>
    </source>
</evidence>
<dbReference type="RefSeq" id="XP_024324808.1">
    <property type="nucleotide sequence ID" value="XM_024467690.1"/>
</dbReference>
<comment type="similarity">
    <text evidence="1">Belongs to the glycosyltransferase 34 family.</text>
</comment>
<dbReference type="EMBL" id="KV441393">
    <property type="protein sequence ID" value="OAF59525.1"/>
    <property type="molecule type" value="Genomic_DNA"/>
</dbReference>
<protein>
    <recommendedName>
        <fullName evidence="5">Alpha-1,6-mannosyltransferase</fullName>
    </recommendedName>
</protein>
<evidence type="ECO:0008006" key="5">
    <source>
        <dbReference type="Google" id="ProtNLM"/>
    </source>
</evidence>
<name>A0A177ABP1_9PEZI</name>
<accession>A0A177ABP1</accession>
<dbReference type="GO" id="GO:0000009">
    <property type="term" value="F:alpha-1,6-mannosyltransferase activity"/>
    <property type="evidence" value="ECO:0007669"/>
    <property type="project" value="TreeGrafter"/>
</dbReference>
<dbReference type="GO" id="GO:0000136">
    <property type="term" value="C:mannan polymerase complex"/>
    <property type="evidence" value="ECO:0007669"/>
    <property type="project" value="TreeGrafter"/>
</dbReference>
<dbReference type="InterPro" id="IPR029044">
    <property type="entry name" value="Nucleotide-diphossugar_trans"/>
</dbReference>
<reference evidence="4" key="1">
    <citation type="submission" date="2016-03" db="EMBL/GenBank/DDBJ databases">
        <title>Updated assembly of Pseudogymnoascus destructans, the fungus causing white-nose syndrome of bats.</title>
        <authorList>
            <person name="Palmer J.M."/>
            <person name="Drees K.P."/>
            <person name="Foster J.T."/>
            <person name="Lindner D.L."/>
        </authorList>
    </citation>
    <scope>NUCLEOTIDE SEQUENCE [LARGE SCALE GENOMIC DNA]</scope>
    <source>
        <strain evidence="4">20631-21</strain>
    </source>
</reference>
<evidence type="ECO:0000256" key="1">
    <source>
        <dbReference type="ARBA" id="ARBA00005664"/>
    </source>
</evidence>
<organism evidence="4">
    <name type="scientific">Pseudogymnoascus destructans</name>
    <dbReference type="NCBI Taxonomy" id="655981"/>
    <lineage>
        <taxon>Eukaryota</taxon>
        <taxon>Fungi</taxon>
        <taxon>Dikarya</taxon>
        <taxon>Ascomycota</taxon>
        <taxon>Pezizomycotina</taxon>
        <taxon>Leotiomycetes</taxon>
        <taxon>Thelebolales</taxon>
        <taxon>Thelebolaceae</taxon>
        <taxon>Pseudogymnoascus</taxon>
    </lineage>
</organism>
<dbReference type="Pfam" id="PF05637">
    <property type="entry name" value="Glyco_transf_34"/>
    <property type="match status" value="1"/>
</dbReference>
<gene>
    <name evidence="4" type="ORF">VC83_04053</name>
</gene>
<keyword evidence="2" id="KW-0328">Glycosyltransferase</keyword>
<dbReference type="GO" id="GO:0006487">
    <property type="term" value="P:protein N-linked glycosylation"/>
    <property type="evidence" value="ECO:0007669"/>
    <property type="project" value="TreeGrafter"/>
</dbReference>
<evidence type="ECO:0000313" key="4">
    <source>
        <dbReference type="EMBL" id="OAF59525.1"/>
    </source>
</evidence>
<dbReference type="GeneID" id="36287126"/>
<keyword evidence="3" id="KW-0808">Transferase</keyword>
<dbReference type="eggNOG" id="KOG4748">
    <property type="taxonomic scope" value="Eukaryota"/>
</dbReference>
<dbReference type="InterPro" id="IPR008630">
    <property type="entry name" value="Glyco_trans_34"/>
</dbReference>